<organism evidence="4 5">
    <name type="scientific">Hippocampus comes</name>
    <name type="common">Tiger tail seahorse</name>
    <dbReference type="NCBI Taxonomy" id="109280"/>
    <lineage>
        <taxon>Eukaryota</taxon>
        <taxon>Metazoa</taxon>
        <taxon>Chordata</taxon>
        <taxon>Craniata</taxon>
        <taxon>Vertebrata</taxon>
        <taxon>Euteleostomi</taxon>
        <taxon>Actinopterygii</taxon>
        <taxon>Neopterygii</taxon>
        <taxon>Teleostei</taxon>
        <taxon>Neoteleostei</taxon>
        <taxon>Acanthomorphata</taxon>
        <taxon>Syngnathiaria</taxon>
        <taxon>Syngnathiformes</taxon>
        <taxon>Syngnathoidei</taxon>
        <taxon>Syngnathidae</taxon>
        <taxon>Hippocampus</taxon>
    </lineage>
</organism>
<reference evidence="4" key="1">
    <citation type="submission" date="2025-08" db="UniProtKB">
        <authorList>
            <consortium name="Ensembl"/>
        </authorList>
    </citation>
    <scope>IDENTIFICATION</scope>
</reference>
<dbReference type="OMA" id="KTAWEWA"/>
<evidence type="ECO:0000313" key="4">
    <source>
        <dbReference type="Ensembl" id="ENSHCOP00000013069.1"/>
    </source>
</evidence>
<keyword evidence="2" id="KW-0040">ANK repeat</keyword>
<evidence type="ECO:0000256" key="1">
    <source>
        <dbReference type="ARBA" id="ARBA00022737"/>
    </source>
</evidence>
<name>A0A3Q2Y5Z0_HIPCM</name>
<dbReference type="PANTHER" id="PTHR24173:SF91">
    <property type="entry name" value="ANKYRIN REPEAT DOMAIN-CONTAINING PROTEIN 33B"/>
    <property type="match status" value="1"/>
</dbReference>
<accession>A0A3Q2Y5Z0</accession>
<dbReference type="Proteomes" id="UP000264820">
    <property type="component" value="Unplaced"/>
</dbReference>
<reference evidence="4" key="2">
    <citation type="submission" date="2025-09" db="UniProtKB">
        <authorList>
            <consortium name="Ensembl"/>
        </authorList>
    </citation>
    <scope>IDENTIFICATION</scope>
</reference>
<evidence type="ECO:0000256" key="2">
    <source>
        <dbReference type="ARBA" id="ARBA00023043"/>
    </source>
</evidence>
<feature type="region of interest" description="Disordered" evidence="3">
    <location>
        <begin position="165"/>
        <end position="188"/>
    </location>
</feature>
<sequence>MKAAMQGRAETCRALMLAGGDMQARDNGRGMTPREWALFTGRYETAYLMYQVMMKPCAEQFCDSFSLEWPLLEDLVAKAEEPKSCWKRSLELLSCCPYRFYLNNKVNPVDDGVLEHMVRITTGLSSPFIATACRTVCPGSPPCIGKRRYAVQEILRRQRLAELNQSGRRGKSGASKGDRDPESDGGVCRAEGVQAGAPECHAPTHYLSAVHAHAGRHDFVRR</sequence>
<evidence type="ECO:0000313" key="5">
    <source>
        <dbReference type="Proteomes" id="UP000264820"/>
    </source>
</evidence>
<dbReference type="PANTHER" id="PTHR24173">
    <property type="entry name" value="ANKYRIN REPEAT CONTAINING"/>
    <property type="match status" value="1"/>
</dbReference>
<keyword evidence="5" id="KW-1185">Reference proteome</keyword>
<protein>
    <submittedName>
        <fullName evidence="4">Ankyrin repeat domain 33Bb</fullName>
    </submittedName>
</protein>
<proteinExistence type="predicted"/>
<keyword evidence="1" id="KW-0677">Repeat</keyword>
<evidence type="ECO:0000256" key="3">
    <source>
        <dbReference type="SAM" id="MobiDB-lite"/>
    </source>
</evidence>
<dbReference type="Ensembl" id="ENSHCOT00000020286.1">
    <property type="protein sequence ID" value="ENSHCOP00000013069.1"/>
    <property type="gene ID" value="ENSHCOG00000016158.1"/>
</dbReference>
<dbReference type="GeneTree" id="ENSGT00500000044852"/>
<dbReference type="AlphaFoldDB" id="A0A3Q2Y5Z0"/>